<organism evidence="2 3">
    <name type="scientific">Aspergillus sclerotiicarbonarius (strain CBS 121057 / IBT 28362)</name>
    <dbReference type="NCBI Taxonomy" id="1448318"/>
    <lineage>
        <taxon>Eukaryota</taxon>
        <taxon>Fungi</taxon>
        <taxon>Dikarya</taxon>
        <taxon>Ascomycota</taxon>
        <taxon>Pezizomycotina</taxon>
        <taxon>Eurotiomycetes</taxon>
        <taxon>Eurotiomycetidae</taxon>
        <taxon>Eurotiales</taxon>
        <taxon>Aspergillaceae</taxon>
        <taxon>Aspergillus</taxon>
        <taxon>Aspergillus subgen. Circumdati</taxon>
    </lineage>
</organism>
<evidence type="ECO:0000259" key="1">
    <source>
        <dbReference type="PROSITE" id="PS50181"/>
    </source>
</evidence>
<reference evidence="2 3" key="1">
    <citation type="submission" date="2018-02" db="EMBL/GenBank/DDBJ databases">
        <title>The genomes of Aspergillus section Nigri reveals drivers in fungal speciation.</title>
        <authorList>
            <consortium name="DOE Joint Genome Institute"/>
            <person name="Vesth T.C."/>
            <person name="Nybo J."/>
            <person name="Theobald S."/>
            <person name="Brandl J."/>
            <person name="Frisvad J.C."/>
            <person name="Nielsen K.F."/>
            <person name="Lyhne E.K."/>
            <person name="Kogle M.E."/>
            <person name="Kuo A."/>
            <person name="Riley R."/>
            <person name="Clum A."/>
            <person name="Nolan M."/>
            <person name="Lipzen A."/>
            <person name="Salamov A."/>
            <person name="Henrissat B."/>
            <person name="Wiebenga A."/>
            <person name="De vries R.P."/>
            <person name="Grigoriev I.V."/>
            <person name="Mortensen U.H."/>
            <person name="Andersen M.R."/>
            <person name="Baker S.E."/>
        </authorList>
    </citation>
    <scope>NUCLEOTIDE SEQUENCE [LARGE SCALE GENOMIC DNA]</scope>
    <source>
        <strain evidence="2 3">CBS 121057</strain>
    </source>
</reference>
<evidence type="ECO:0000313" key="3">
    <source>
        <dbReference type="Proteomes" id="UP000248423"/>
    </source>
</evidence>
<evidence type="ECO:0000313" key="2">
    <source>
        <dbReference type="EMBL" id="PYI02675.1"/>
    </source>
</evidence>
<dbReference type="EMBL" id="KZ826391">
    <property type="protein sequence ID" value="PYI02675.1"/>
    <property type="molecule type" value="Genomic_DNA"/>
</dbReference>
<protein>
    <recommendedName>
        <fullName evidence="1">F-box domain-containing protein</fullName>
    </recommendedName>
</protein>
<dbReference type="OrthoDB" id="5365320at2759"/>
<dbReference type="AlphaFoldDB" id="A0A319E3A8"/>
<dbReference type="Gene3D" id="1.20.1280.50">
    <property type="match status" value="1"/>
</dbReference>
<dbReference type="InterPro" id="IPR036047">
    <property type="entry name" value="F-box-like_dom_sf"/>
</dbReference>
<accession>A0A319E3A8</accession>
<dbReference type="VEuPathDB" id="FungiDB:BO78DRAFT_453397"/>
<dbReference type="SUPFAM" id="SSF81383">
    <property type="entry name" value="F-box domain"/>
    <property type="match status" value="1"/>
</dbReference>
<keyword evidence="3" id="KW-1185">Reference proteome</keyword>
<gene>
    <name evidence="2" type="ORF">BO78DRAFT_453397</name>
</gene>
<dbReference type="Proteomes" id="UP000248423">
    <property type="component" value="Unassembled WGS sequence"/>
</dbReference>
<sequence length="266" mass="31409">MHTIPTEIIIKIFGNLPLSDALHLATTCRRLRQVLDENTATIYKHLRRHILCERHARVLLADQGGLSSDSSSVTIRDLLQLRRNSRIVEKAIEVFDRDITPHIRIPLTSIDDEFYGGKPRPLYLTPTERHRFTRSYYQVWSLLLLDRLSRQQRYRSLLLKHLYLIYEMGDLDQPIGDDEPGSLFADEKRCELLREVDAYLHYLYKKIHGQEYIDFSGQSVSMCTRGHAAIWDHCQPDFKMIVCYQMRRSRKSEKEEEVWEDTTDEE</sequence>
<dbReference type="InterPro" id="IPR001810">
    <property type="entry name" value="F-box_dom"/>
</dbReference>
<dbReference type="SMART" id="SM00256">
    <property type="entry name" value="FBOX"/>
    <property type="match status" value="1"/>
</dbReference>
<proteinExistence type="predicted"/>
<dbReference type="Pfam" id="PF12937">
    <property type="entry name" value="F-box-like"/>
    <property type="match status" value="1"/>
</dbReference>
<feature type="domain" description="F-box" evidence="1">
    <location>
        <begin position="1"/>
        <end position="46"/>
    </location>
</feature>
<name>A0A319E3A8_ASPSB</name>
<dbReference type="PROSITE" id="PS50181">
    <property type="entry name" value="FBOX"/>
    <property type="match status" value="1"/>
</dbReference>